<feature type="compositionally biased region" description="Polar residues" evidence="1">
    <location>
        <begin position="11"/>
        <end position="21"/>
    </location>
</feature>
<reference evidence="2" key="1">
    <citation type="submission" date="2021-02" db="EMBL/GenBank/DDBJ databases">
        <authorList>
            <person name="Nowell W R."/>
        </authorList>
    </citation>
    <scope>NUCLEOTIDE SEQUENCE</scope>
</reference>
<gene>
    <name evidence="2" type="ORF">OKA104_LOCUS43882</name>
</gene>
<evidence type="ECO:0000256" key="1">
    <source>
        <dbReference type="SAM" id="MobiDB-lite"/>
    </source>
</evidence>
<feature type="region of interest" description="Disordered" evidence="1">
    <location>
        <begin position="1"/>
        <end position="41"/>
    </location>
</feature>
<accession>A0A820F4F7</accession>
<feature type="non-terminal residue" evidence="2">
    <location>
        <position position="1"/>
    </location>
</feature>
<protein>
    <submittedName>
        <fullName evidence="2">Uncharacterized protein</fullName>
    </submittedName>
</protein>
<organism evidence="2 3">
    <name type="scientific">Adineta steineri</name>
    <dbReference type="NCBI Taxonomy" id="433720"/>
    <lineage>
        <taxon>Eukaryota</taxon>
        <taxon>Metazoa</taxon>
        <taxon>Spiralia</taxon>
        <taxon>Gnathifera</taxon>
        <taxon>Rotifera</taxon>
        <taxon>Eurotatoria</taxon>
        <taxon>Bdelloidea</taxon>
        <taxon>Adinetida</taxon>
        <taxon>Adinetidae</taxon>
        <taxon>Adineta</taxon>
    </lineage>
</organism>
<name>A0A820F4F7_9BILA</name>
<dbReference type="EMBL" id="CAJOAY010012771">
    <property type="protein sequence ID" value="CAF4256423.1"/>
    <property type="molecule type" value="Genomic_DNA"/>
</dbReference>
<comment type="caution">
    <text evidence="2">The sequence shown here is derived from an EMBL/GenBank/DDBJ whole genome shotgun (WGS) entry which is preliminary data.</text>
</comment>
<evidence type="ECO:0000313" key="2">
    <source>
        <dbReference type="EMBL" id="CAF4256423.1"/>
    </source>
</evidence>
<evidence type="ECO:0000313" key="3">
    <source>
        <dbReference type="Proteomes" id="UP000663881"/>
    </source>
</evidence>
<dbReference type="AlphaFoldDB" id="A0A820F4F7"/>
<dbReference type="Proteomes" id="UP000663881">
    <property type="component" value="Unassembled WGS sequence"/>
</dbReference>
<proteinExistence type="predicted"/>
<sequence>IGFVDYGTFDSPDSQQNNMGSPQLPPAKRKTVRAQDEERRQKKDVIADTTLTIAETNIDKAMGYTLKVLPYEFLSRSKTSFGKSLPGQHCYFKGRWSLDLWDNQARYLIFDDIPWDKFDKWCGFLHRQIQARTNISVSPQRRWLEAQDRHPRAVASSLEDEHSSSMILRGNADPLDAEQF</sequence>